<feature type="compositionally biased region" description="Polar residues" evidence="1">
    <location>
        <begin position="74"/>
        <end position="95"/>
    </location>
</feature>
<keyword evidence="3" id="KW-1185">Reference proteome</keyword>
<dbReference type="Proteomes" id="UP000030645">
    <property type="component" value="Unassembled WGS sequence"/>
</dbReference>
<feature type="region of interest" description="Disordered" evidence="1">
    <location>
        <begin position="73"/>
        <end position="95"/>
    </location>
</feature>
<evidence type="ECO:0000313" key="3">
    <source>
        <dbReference type="Proteomes" id="UP000030645"/>
    </source>
</evidence>
<evidence type="ECO:0000313" key="2">
    <source>
        <dbReference type="EMBL" id="EXB41002.1"/>
    </source>
</evidence>
<dbReference type="AlphaFoldDB" id="W9QUF4"/>
<proteinExistence type="predicted"/>
<sequence>MEDHIALEACPSEASSTFTASYEDHRKTQMELTEKSQPPHPLKKPESSSEFLLDLKLSNEKSVGGSKVELNLFKSINPSSPPHANSKSIESSGKI</sequence>
<gene>
    <name evidence="2" type="ORF">L484_020737</name>
</gene>
<evidence type="ECO:0000256" key="1">
    <source>
        <dbReference type="SAM" id="MobiDB-lite"/>
    </source>
</evidence>
<organism evidence="2 3">
    <name type="scientific">Morus notabilis</name>
    <dbReference type="NCBI Taxonomy" id="981085"/>
    <lineage>
        <taxon>Eukaryota</taxon>
        <taxon>Viridiplantae</taxon>
        <taxon>Streptophyta</taxon>
        <taxon>Embryophyta</taxon>
        <taxon>Tracheophyta</taxon>
        <taxon>Spermatophyta</taxon>
        <taxon>Magnoliopsida</taxon>
        <taxon>eudicotyledons</taxon>
        <taxon>Gunneridae</taxon>
        <taxon>Pentapetalae</taxon>
        <taxon>rosids</taxon>
        <taxon>fabids</taxon>
        <taxon>Rosales</taxon>
        <taxon>Moraceae</taxon>
        <taxon>Moreae</taxon>
        <taxon>Morus</taxon>
    </lineage>
</organism>
<protein>
    <submittedName>
        <fullName evidence="2">Uncharacterized protein</fullName>
    </submittedName>
</protein>
<dbReference type="EMBL" id="KE343785">
    <property type="protein sequence ID" value="EXB41002.1"/>
    <property type="molecule type" value="Genomic_DNA"/>
</dbReference>
<feature type="region of interest" description="Disordered" evidence="1">
    <location>
        <begin position="1"/>
        <end position="49"/>
    </location>
</feature>
<name>W9QUF4_9ROSA</name>
<accession>W9QUF4</accession>
<reference evidence="3" key="1">
    <citation type="submission" date="2013-01" db="EMBL/GenBank/DDBJ databases">
        <title>Draft Genome Sequence of a Mulberry Tree, Morus notabilis C.K. Schneid.</title>
        <authorList>
            <person name="He N."/>
            <person name="Zhao S."/>
        </authorList>
    </citation>
    <scope>NUCLEOTIDE SEQUENCE</scope>
</reference>
<feature type="compositionally biased region" description="Basic and acidic residues" evidence="1">
    <location>
        <begin position="22"/>
        <end position="34"/>
    </location>
</feature>